<accession>A0A495A458</accession>
<dbReference type="RefSeq" id="WP_121203889.1">
    <property type="nucleotide sequence ID" value="NZ_RBZP01000004.1"/>
</dbReference>
<gene>
    <name evidence="2" type="ORF">D8M06_08095</name>
</gene>
<protein>
    <recommendedName>
        <fullName evidence="1">Choice-of-anchor I domain-containing protein</fullName>
    </recommendedName>
</protein>
<name>A0A495A458_9BACI</name>
<dbReference type="Pfam" id="PF22494">
    <property type="entry name" value="choice_anch_I"/>
    <property type="match status" value="1"/>
</dbReference>
<evidence type="ECO:0000313" key="2">
    <source>
        <dbReference type="EMBL" id="RKQ34326.1"/>
    </source>
</evidence>
<dbReference type="Proteomes" id="UP000269301">
    <property type="component" value="Unassembled WGS sequence"/>
</dbReference>
<dbReference type="InterPro" id="IPR055188">
    <property type="entry name" value="Choice_anch_I"/>
</dbReference>
<dbReference type="InterPro" id="IPR052956">
    <property type="entry name" value="Mesenchyme-surface_protein"/>
</dbReference>
<sequence>MDGRSDAKGPEPETVVQGEMDGVPYAFIVLERFSGMMVYDLFEPVGPKFVSLLSSCDFTEGVAGDVSPEGLEFILVEDSPTKKSLACSCA</sequence>
<dbReference type="PANTHER" id="PTHR46928:SF1">
    <property type="entry name" value="MESENCHYME-SPECIFIC CELL SURFACE GLYCOPROTEIN"/>
    <property type="match status" value="1"/>
</dbReference>
<dbReference type="OrthoDB" id="9801679at2"/>
<organism evidence="2 3">
    <name type="scientific">Oceanobacillus halophilus</name>
    <dbReference type="NCBI Taxonomy" id="930130"/>
    <lineage>
        <taxon>Bacteria</taxon>
        <taxon>Bacillati</taxon>
        <taxon>Bacillota</taxon>
        <taxon>Bacilli</taxon>
        <taxon>Bacillales</taxon>
        <taxon>Bacillaceae</taxon>
        <taxon>Oceanobacillus</taxon>
    </lineage>
</organism>
<reference evidence="2 3" key="1">
    <citation type="journal article" date="2016" name="Int. J. Syst. Evol. Microbiol.">
        <title>Oceanobacillus halophilus sp. nov., a novel moderately halophilic bacterium from a hypersaline lake.</title>
        <authorList>
            <person name="Amoozegar M.A."/>
            <person name="Bagheri M."/>
            <person name="Makhdoumi A."/>
            <person name="Nikou M.M."/>
            <person name="Fazeli S.A.S."/>
            <person name="Schumann P."/>
            <person name="Sproer C."/>
            <person name="Sanchez-Porro C."/>
            <person name="Ventosa A."/>
        </authorList>
    </citation>
    <scope>NUCLEOTIDE SEQUENCE [LARGE SCALE GENOMIC DNA]</scope>
    <source>
        <strain evidence="2 3">DSM 23996</strain>
    </source>
</reference>
<dbReference type="PANTHER" id="PTHR46928">
    <property type="entry name" value="MESENCHYME-SPECIFIC CELL SURFACE GLYCOPROTEIN"/>
    <property type="match status" value="1"/>
</dbReference>
<feature type="domain" description="Choice-of-anchor I" evidence="1">
    <location>
        <begin position="3"/>
        <end position="86"/>
    </location>
</feature>
<evidence type="ECO:0000313" key="3">
    <source>
        <dbReference type="Proteomes" id="UP000269301"/>
    </source>
</evidence>
<evidence type="ECO:0000259" key="1">
    <source>
        <dbReference type="Pfam" id="PF22494"/>
    </source>
</evidence>
<proteinExistence type="predicted"/>
<dbReference type="AlphaFoldDB" id="A0A495A458"/>
<keyword evidence="3" id="KW-1185">Reference proteome</keyword>
<comment type="caution">
    <text evidence="2">The sequence shown here is derived from an EMBL/GenBank/DDBJ whole genome shotgun (WGS) entry which is preliminary data.</text>
</comment>
<dbReference type="EMBL" id="RBZP01000004">
    <property type="protein sequence ID" value="RKQ34326.1"/>
    <property type="molecule type" value="Genomic_DNA"/>
</dbReference>